<proteinExistence type="predicted"/>
<evidence type="ECO:0000313" key="2">
    <source>
        <dbReference type="Proteomes" id="UP000274822"/>
    </source>
</evidence>
<reference evidence="1 2" key="1">
    <citation type="journal article" date="2018" name="New Phytol.">
        <title>Phylogenomics of Endogonaceae and evolution of mycorrhizas within Mucoromycota.</title>
        <authorList>
            <person name="Chang Y."/>
            <person name="Desiro A."/>
            <person name="Na H."/>
            <person name="Sandor L."/>
            <person name="Lipzen A."/>
            <person name="Clum A."/>
            <person name="Barry K."/>
            <person name="Grigoriev I.V."/>
            <person name="Martin F.M."/>
            <person name="Stajich J.E."/>
            <person name="Smith M.E."/>
            <person name="Bonito G."/>
            <person name="Spatafora J.W."/>
        </authorList>
    </citation>
    <scope>NUCLEOTIDE SEQUENCE [LARGE SCALE GENOMIC DNA]</scope>
    <source>
        <strain evidence="1 2">AD002</strain>
    </source>
</reference>
<dbReference type="AlphaFoldDB" id="A0A433QXL2"/>
<comment type="caution">
    <text evidence="1">The sequence shown here is derived from an EMBL/GenBank/DDBJ whole genome shotgun (WGS) entry which is preliminary data.</text>
</comment>
<dbReference type="Proteomes" id="UP000274822">
    <property type="component" value="Unassembled WGS sequence"/>
</dbReference>
<organism evidence="1 2">
    <name type="scientific">Jimgerdemannia flammicorona</name>
    <dbReference type="NCBI Taxonomy" id="994334"/>
    <lineage>
        <taxon>Eukaryota</taxon>
        <taxon>Fungi</taxon>
        <taxon>Fungi incertae sedis</taxon>
        <taxon>Mucoromycota</taxon>
        <taxon>Mucoromycotina</taxon>
        <taxon>Endogonomycetes</taxon>
        <taxon>Endogonales</taxon>
        <taxon>Endogonaceae</taxon>
        <taxon>Jimgerdemannia</taxon>
    </lineage>
</organism>
<gene>
    <name evidence="1" type="ORF">BC938DRAFT_479744</name>
</gene>
<protein>
    <submittedName>
        <fullName evidence="1">Uncharacterized protein</fullName>
    </submittedName>
</protein>
<accession>A0A433QXL2</accession>
<sequence length="164" mass="18929">MLNYISKIWPLTIDINGDCPNDLVKGQLSSIAENTSPENQRVGITDEKLCSRVLPLWREIPGCPTAAVYFYYSDERLDYKSDEFLKDMLPRSGGELRVPLYVIVVRNFVAFPPKTSLQERCRLSLPKCRNVTYFLLNGHGDKLEDDDIQYIEQDFKKNISPKYT</sequence>
<name>A0A433QXL2_9FUNG</name>
<evidence type="ECO:0000313" key="1">
    <source>
        <dbReference type="EMBL" id="RUS34553.1"/>
    </source>
</evidence>
<keyword evidence="2" id="KW-1185">Reference proteome</keyword>
<dbReference type="EMBL" id="RBNJ01000417">
    <property type="protein sequence ID" value="RUS34553.1"/>
    <property type="molecule type" value="Genomic_DNA"/>
</dbReference>